<protein>
    <recommendedName>
        <fullName evidence="3">Cytochrome b5 heme-binding domain-containing protein</fullName>
    </recommendedName>
</protein>
<dbReference type="PANTHER" id="PTHR10281">
    <property type="entry name" value="MEMBRANE-ASSOCIATED PROGESTERONE RECEPTOR COMPONENT-RELATED"/>
    <property type="match status" value="1"/>
</dbReference>
<dbReference type="PANTHER" id="PTHR10281:SF76">
    <property type="entry name" value="CALCUTTA CUP-RELATED"/>
    <property type="match status" value="1"/>
</dbReference>
<dbReference type="Proteomes" id="UP001189429">
    <property type="component" value="Unassembled WGS sequence"/>
</dbReference>
<evidence type="ECO:0000259" key="3">
    <source>
        <dbReference type="SMART" id="SM01117"/>
    </source>
</evidence>
<organism evidence="4 5">
    <name type="scientific">Prorocentrum cordatum</name>
    <dbReference type="NCBI Taxonomy" id="2364126"/>
    <lineage>
        <taxon>Eukaryota</taxon>
        <taxon>Sar</taxon>
        <taxon>Alveolata</taxon>
        <taxon>Dinophyceae</taxon>
        <taxon>Prorocentrales</taxon>
        <taxon>Prorocentraceae</taxon>
        <taxon>Prorocentrum</taxon>
    </lineage>
</organism>
<reference evidence="4" key="1">
    <citation type="submission" date="2023-10" db="EMBL/GenBank/DDBJ databases">
        <authorList>
            <person name="Chen Y."/>
            <person name="Shah S."/>
            <person name="Dougan E. K."/>
            <person name="Thang M."/>
            <person name="Chan C."/>
        </authorList>
    </citation>
    <scope>NUCLEOTIDE SEQUENCE [LARGE SCALE GENOMIC DNA]</scope>
</reference>
<feature type="region of interest" description="Disordered" evidence="2">
    <location>
        <begin position="1"/>
        <end position="36"/>
    </location>
</feature>
<accession>A0ABN9WLL1</accession>
<dbReference type="InterPro" id="IPR036400">
    <property type="entry name" value="Cyt_B5-like_heme/steroid_sf"/>
</dbReference>
<dbReference type="Gene3D" id="3.10.120.10">
    <property type="entry name" value="Cytochrome b5-like heme/steroid binding domain"/>
    <property type="match status" value="1"/>
</dbReference>
<evidence type="ECO:0000256" key="1">
    <source>
        <dbReference type="ARBA" id="ARBA00038357"/>
    </source>
</evidence>
<dbReference type="EMBL" id="CAUYUJ010018948">
    <property type="protein sequence ID" value="CAK0887471.1"/>
    <property type="molecule type" value="Genomic_DNA"/>
</dbReference>
<dbReference type="SMART" id="SM01117">
    <property type="entry name" value="Cyt-b5"/>
    <property type="match status" value="1"/>
</dbReference>
<evidence type="ECO:0000256" key="2">
    <source>
        <dbReference type="SAM" id="MobiDB-lite"/>
    </source>
</evidence>
<sequence>HSRAPLGQRPSGGVRQPPPPPPAARRGWRKAASCRPRRMALAPENAAAQRLLELLQAGPGGAPLAREQQPPEAVPEAEAQLAADLEELRLNRGAEGGRVLLSFDGEIFDVSAARDLFGPSGEYAALAGADATRCLGEMSLSASSLDDLRWEPDNSEEEKQKGEWKRLLRARYPIAGRLRKTKVLTVPRPQPPTQAPADDSAEGLRQRAAAAVGGAAMAKVTAPAPGAATGACPISGKEGGSCPMAMFGMDMGPAKPVGSTAGAASGFMAGKSLIATVDKQKALGGDGGSILYKLCPLHADDATLKVVCVVAAISWVSGALVGWRLHQQLQS</sequence>
<keyword evidence="5" id="KW-1185">Reference proteome</keyword>
<dbReference type="SUPFAM" id="SSF55856">
    <property type="entry name" value="Cytochrome b5-like heme/steroid binding domain"/>
    <property type="match status" value="1"/>
</dbReference>
<dbReference type="InterPro" id="IPR050577">
    <property type="entry name" value="MAPR/NEUFC/NENF-like"/>
</dbReference>
<feature type="domain" description="Cytochrome b5 heme-binding" evidence="3">
    <location>
        <begin position="83"/>
        <end position="179"/>
    </location>
</feature>
<comment type="caution">
    <text evidence="4">The sequence shown here is derived from an EMBL/GenBank/DDBJ whole genome shotgun (WGS) entry which is preliminary data.</text>
</comment>
<comment type="similarity">
    <text evidence="1">Belongs to the cytochrome b5 family. MAPR subfamily.</text>
</comment>
<evidence type="ECO:0000313" key="5">
    <source>
        <dbReference type="Proteomes" id="UP001189429"/>
    </source>
</evidence>
<evidence type="ECO:0000313" key="4">
    <source>
        <dbReference type="EMBL" id="CAK0887471.1"/>
    </source>
</evidence>
<gene>
    <name evidence="4" type="ORF">PCOR1329_LOCUS68513</name>
</gene>
<name>A0ABN9WLL1_9DINO</name>
<dbReference type="InterPro" id="IPR001199">
    <property type="entry name" value="Cyt_B5-like_heme/steroid-bd"/>
</dbReference>
<proteinExistence type="inferred from homology"/>
<feature type="non-terminal residue" evidence="4">
    <location>
        <position position="1"/>
    </location>
</feature>